<dbReference type="PROSITE" id="PS00211">
    <property type="entry name" value="ABC_TRANSPORTER_1"/>
    <property type="match status" value="1"/>
</dbReference>
<dbReference type="InterPro" id="IPR003593">
    <property type="entry name" value="AAA+_ATPase"/>
</dbReference>
<sequence>MTTPLIEIDAVGMSFSGSSGDELHVLDSIDLDLADGEIVAILGRSGSGKSTLLRTIAGLIAPTSGTVRYRGEPLVGANAGTAMVFQSFALMPWLTVIDNVELGLVARGVPRIERRRRAMEMIDVIGLDGFESAYPKELSGGMRQRVGFARALVLEPDVLLMDEPFSALDVLTAENLRTELVDLWENVRFPTRSMCIVTHNIEEAVLLADRVVVLGAHPGRIIGDIDVTSPRPRDRTAVDFTTHVDRIYRLLTGTPESKTAAAVSATPTSRPLPAATVGGIAGLVELVHSTGPTATSNLASILTFDIDDLFPVIDAAQMLGLLDVQSGVVETTKLGAMFTSVGIQDKKVIFARQIRSFAPLVTSVVAALEATDDGELSSQLFADLLRRGFGPEAARSQLETAIDWGRYGELFDYDADSETISLA</sequence>
<dbReference type="Pfam" id="PF00005">
    <property type="entry name" value="ABC_tran"/>
    <property type="match status" value="1"/>
</dbReference>
<dbReference type="InterPro" id="IPR050166">
    <property type="entry name" value="ABC_transporter_ATP-bind"/>
</dbReference>
<dbReference type="PANTHER" id="PTHR42788:SF13">
    <property type="entry name" value="ALIPHATIC SULFONATES IMPORT ATP-BINDING PROTEIN SSUB"/>
    <property type="match status" value="1"/>
</dbReference>
<reference evidence="5 6" key="1">
    <citation type="submission" date="2022-10" db="EMBL/GenBank/DDBJ databases">
        <title>The complete genomes of actinobacterial strains from the NBC collection.</title>
        <authorList>
            <person name="Joergensen T.S."/>
            <person name="Alvarez Arevalo M."/>
            <person name="Sterndorff E.B."/>
            <person name="Faurdal D."/>
            <person name="Vuksanovic O."/>
            <person name="Mourched A.-S."/>
            <person name="Charusanti P."/>
            <person name="Shaw S."/>
            <person name="Blin K."/>
            <person name="Weber T."/>
        </authorList>
    </citation>
    <scope>NUCLEOTIDE SEQUENCE [LARGE SCALE GENOMIC DNA]</scope>
    <source>
        <strain evidence="5 6">NBC_00319</strain>
    </source>
</reference>
<dbReference type="GO" id="GO:0005524">
    <property type="term" value="F:ATP binding"/>
    <property type="evidence" value="ECO:0007669"/>
    <property type="project" value="UniProtKB-KW"/>
</dbReference>
<keyword evidence="2" id="KW-0547">Nucleotide-binding</keyword>
<dbReference type="PANTHER" id="PTHR42788">
    <property type="entry name" value="TAURINE IMPORT ATP-BINDING PROTEIN-RELATED"/>
    <property type="match status" value="1"/>
</dbReference>
<dbReference type="CDD" id="cd03293">
    <property type="entry name" value="ABC_NrtD_SsuB_transporters"/>
    <property type="match status" value="1"/>
</dbReference>
<dbReference type="KEGG" id="whr:OG579_14960"/>
<evidence type="ECO:0000256" key="2">
    <source>
        <dbReference type="ARBA" id="ARBA00022741"/>
    </source>
</evidence>
<accession>A0AAU4JZ48</accession>
<dbReference type="EMBL" id="CP108021">
    <property type="protein sequence ID" value="WUM19020.1"/>
    <property type="molecule type" value="Genomic_DNA"/>
</dbReference>
<dbReference type="InterPro" id="IPR003439">
    <property type="entry name" value="ABC_transporter-like_ATP-bd"/>
</dbReference>
<dbReference type="Proteomes" id="UP001432128">
    <property type="component" value="Chromosome"/>
</dbReference>
<dbReference type="InterPro" id="IPR027417">
    <property type="entry name" value="P-loop_NTPase"/>
</dbReference>
<dbReference type="InterPro" id="IPR017871">
    <property type="entry name" value="ABC_transporter-like_CS"/>
</dbReference>
<dbReference type="GO" id="GO:0016887">
    <property type="term" value="F:ATP hydrolysis activity"/>
    <property type="evidence" value="ECO:0007669"/>
    <property type="project" value="InterPro"/>
</dbReference>
<evidence type="ECO:0000256" key="1">
    <source>
        <dbReference type="ARBA" id="ARBA00022448"/>
    </source>
</evidence>
<keyword evidence="1" id="KW-0813">Transport</keyword>
<name>A0AAU4JZ48_9NOCA</name>
<protein>
    <submittedName>
        <fullName evidence="5">Nitrate/sulfonate/bicarbonate ABC transporter ATP-binding protein</fullName>
    </submittedName>
</protein>
<evidence type="ECO:0000259" key="4">
    <source>
        <dbReference type="PROSITE" id="PS50893"/>
    </source>
</evidence>
<dbReference type="SUPFAM" id="SSF52540">
    <property type="entry name" value="P-loop containing nucleoside triphosphate hydrolases"/>
    <property type="match status" value="1"/>
</dbReference>
<dbReference type="AlphaFoldDB" id="A0AAU4JZ48"/>
<keyword evidence="3 5" id="KW-0067">ATP-binding</keyword>
<organism evidence="5 6">
    <name type="scientific">Williamsia herbipolensis</name>
    <dbReference type="NCBI Taxonomy" id="1603258"/>
    <lineage>
        <taxon>Bacteria</taxon>
        <taxon>Bacillati</taxon>
        <taxon>Actinomycetota</taxon>
        <taxon>Actinomycetes</taxon>
        <taxon>Mycobacteriales</taxon>
        <taxon>Nocardiaceae</taxon>
        <taxon>Williamsia</taxon>
    </lineage>
</organism>
<dbReference type="RefSeq" id="WP_328856586.1">
    <property type="nucleotide sequence ID" value="NZ_CP108021.1"/>
</dbReference>
<evidence type="ECO:0000313" key="5">
    <source>
        <dbReference type="EMBL" id="WUM19020.1"/>
    </source>
</evidence>
<dbReference type="InterPro" id="IPR018632">
    <property type="entry name" value="AAA-associated_dom_C"/>
</dbReference>
<evidence type="ECO:0000313" key="6">
    <source>
        <dbReference type="Proteomes" id="UP001432128"/>
    </source>
</evidence>
<dbReference type="PROSITE" id="PS50893">
    <property type="entry name" value="ABC_TRANSPORTER_2"/>
    <property type="match status" value="1"/>
</dbReference>
<dbReference type="Gene3D" id="3.40.50.300">
    <property type="entry name" value="P-loop containing nucleotide triphosphate hydrolases"/>
    <property type="match status" value="1"/>
</dbReference>
<dbReference type="SMART" id="SM00382">
    <property type="entry name" value="AAA"/>
    <property type="match status" value="1"/>
</dbReference>
<gene>
    <name evidence="5" type="ORF">OG579_14960</name>
</gene>
<keyword evidence="6" id="KW-1185">Reference proteome</keyword>
<dbReference type="Pfam" id="PF09821">
    <property type="entry name" value="AAA_assoc_C"/>
    <property type="match status" value="1"/>
</dbReference>
<proteinExistence type="predicted"/>
<feature type="domain" description="ABC transporter" evidence="4">
    <location>
        <begin position="6"/>
        <end position="241"/>
    </location>
</feature>
<evidence type="ECO:0000256" key="3">
    <source>
        <dbReference type="ARBA" id="ARBA00022840"/>
    </source>
</evidence>